<dbReference type="RefSeq" id="WP_310300636.1">
    <property type="nucleotide sequence ID" value="NZ_BAAAPS010000008.1"/>
</dbReference>
<gene>
    <name evidence="7" type="ORF">J2S63_001472</name>
</gene>
<keyword evidence="8" id="KW-1185">Reference proteome</keyword>
<dbReference type="InterPro" id="IPR016156">
    <property type="entry name" value="FAD/NAD-linked_Rdtase_dimer_sf"/>
</dbReference>
<dbReference type="PRINTS" id="PR00368">
    <property type="entry name" value="FADPNR"/>
</dbReference>
<proteinExistence type="predicted"/>
<dbReference type="PANTHER" id="PTHR43557:SF2">
    <property type="entry name" value="RIESKE DOMAIN-CONTAINING PROTEIN-RELATED"/>
    <property type="match status" value="1"/>
</dbReference>
<accession>A0ABU2BV67</accession>
<dbReference type="PRINTS" id="PR00411">
    <property type="entry name" value="PNDRDTASEI"/>
</dbReference>
<dbReference type="Gene3D" id="3.30.390.30">
    <property type="match status" value="1"/>
</dbReference>
<organism evidence="7 8">
    <name type="scientific">Nocardioides marmoribigeumensis</name>
    <dbReference type="NCBI Taxonomy" id="433649"/>
    <lineage>
        <taxon>Bacteria</taxon>
        <taxon>Bacillati</taxon>
        <taxon>Actinomycetota</taxon>
        <taxon>Actinomycetes</taxon>
        <taxon>Propionibacteriales</taxon>
        <taxon>Nocardioidaceae</taxon>
        <taxon>Nocardioides</taxon>
    </lineage>
</organism>
<keyword evidence="4" id="KW-0560">Oxidoreductase</keyword>
<evidence type="ECO:0000256" key="1">
    <source>
        <dbReference type="ARBA" id="ARBA00001974"/>
    </source>
</evidence>
<dbReference type="Proteomes" id="UP001183648">
    <property type="component" value="Unassembled WGS sequence"/>
</dbReference>
<evidence type="ECO:0000256" key="4">
    <source>
        <dbReference type="ARBA" id="ARBA00023002"/>
    </source>
</evidence>
<dbReference type="InterPro" id="IPR036188">
    <property type="entry name" value="FAD/NAD-bd_sf"/>
</dbReference>
<feature type="domain" description="FAD/NAD(P)-binding" evidence="5">
    <location>
        <begin position="6"/>
        <end position="304"/>
    </location>
</feature>
<dbReference type="SUPFAM" id="SSF55424">
    <property type="entry name" value="FAD/NAD-linked reductases, dimerisation (C-terminal) domain"/>
    <property type="match status" value="1"/>
</dbReference>
<dbReference type="SUPFAM" id="SSF51905">
    <property type="entry name" value="FAD/NAD(P)-binding domain"/>
    <property type="match status" value="2"/>
</dbReference>
<evidence type="ECO:0000256" key="3">
    <source>
        <dbReference type="ARBA" id="ARBA00022827"/>
    </source>
</evidence>
<protein>
    <submittedName>
        <fullName evidence="7">NADPH-dependent 2,4-dienoyl-CoA reductase/sulfur reductase-like enzyme</fullName>
    </submittedName>
</protein>
<sequence length="408" mass="42870">MSATGTVVVVGGGLAGASAVGTLRDEGFTGDVVLVGAEPHLPYERPPLSKSYLAGDSTLTEAFVHAVEFYDTRDVDLRLGSPVTALDLDTHTVHVGHETIGYDRLLLATGSAARRLPPADRSGAAVAYLRTVEDADRIRAALRPGRRVVVVGGGWIGLEVAAAARGADCDVVVVEPLAQPLLRVLGEELGHAFATLHRGHGVDLRTSTGLASVTSREPGGPAVVRLDDGTATEADLLVVGIGAVPQTDLAEAAGLAVEDGVLADEHLVTSHPDVLVAGDIARAHHPAYGTRIRVEHWDNAKAQGATAARNLLGAREAYDRLPYFFTDQYDLGMEYVGHLGPEGYDELVVRGDLAGVFTAFWLRGGRVRAAMHANDWDAIDPLRAIVTAGEVDLAALRDPRVPLGDVAS</sequence>
<dbReference type="InterPro" id="IPR050446">
    <property type="entry name" value="FAD-oxidoreductase/Apoptosis"/>
</dbReference>
<evidence type="ECO:0000256" key="2">
    <source>
        <dbReference type="ARBA" id="ARBA00022630"/>
    </source>
</evidence>
<dbReference type="Pfam" id="PF07992">
    <property type="entry name" value="Pyr_redox_2"/>
    <property type="match status" value="1"/>
</dbReference>
<dbReference type="InterPro" id="IPR023753">
    <property type="entry name" value="FAD/NAD-binding_dom"/>
</dbReference>
<keyword evidence="3" id="KW-0274">FAD</keyword>
<comment type="cofactor">
    <cofactor evidence="1">
        <name>FAD</name>
        <dbReference type="ChEBI" id="CHEBI:57692"/>
    </cofactor>
</comment>
<evidence type="ECO:0000313" key="8">
    <source>
        <dbReference type="Proteomes" id="UP001183648"/>
    </source>
</evidence>
<name>A0ABU2BV67_9ACTN</name>
<dbReference type="Pfam" id="PF14759">
    <property type="entry name" value="Reductase_C"/>
    <property type="match status" value="1"/>
</dbReference>
<evidence type="ECO:0000259" key="5">
    <source>
        <dbReference type="Pfam" id="PF07992"/>
    </source>
</evidence>
<evidence type="ECO:0000313" key="7">
    <source>
        <dbReference type="EMBL" id="MDR7361919.1"/>
    </source>
</evidence>
<feature type="domain" description="Reductase C-terminal" evidence="6">
    <location>
        <begin position="323"/>
        <end position="406"/>
    </location>
</feature>
<dbReference type="PANTHER" id="PTHR43557">
    <property type="entry name" value="APOPTOSIS-INDUCING FACTOR 1"/>
    <property type="match status" value="1"/>
</dbReference>
<evidence type="ECO:0000259" key="6">
    <source>
        <dbReference type="Pfam" id="PF14759"/>
    </source>
</evidence>
<dbReference type="EMBL" id="JAVDYG010000001">
    <property type="protein sequence ID" value="MDR7361919.1"/>
    <property type="molecule type" value="Genomic_DNA"/>
</dbReference>
<dbReference type="InterPro" id="IPR028202">
    <property type="entry name" value="Reductase_C"/>
</dbReference>
<reference evidence="7 8" key="1">
    <citation type="submission" date="2023-07" db="EMBL/GenBank/DDBJ databases">
        <title>Sequencing the genomes of 1000 actinobacteria strains.</title>
        <authorList>
            <person name="Klenk H.-P."/>
        </authorList>
    </citation>
    <scope>NUCLEOTIDE SEQUENCE [LARGE SCALE GENOMIC DNA]</scope>
    <source>
        <strain evidence="7 8">DSM 19426</strain>
    </source>
</reference>
<dbReference type="Gene3D" id="3.50.50.60">
    <property type="entry name" value="FAD/NAD(P)-binding domain"/>
    <property type="match status" value="2"/>
</dbReference>
<keyword evidence="2" id="KW-0285">Flavoprotein</keyword>
<comment type="caution">
    <text evidence="7">The sequence shown here is derived from an EMBL/GenBank/DDBJ whole genome shotgun (WGS) entry which is preliminary data.</text>
</comment>